<keyword evidence="2" id="KW-0808">Transferase</keyword>
<evidence type="ECO:0000259" key="1">
    <source>
        <dbReference type="Pfam" id="PF05050"/>
    </source>
</evidence>
<dbReference type="GO" id="GO:0008168">
    <property type="term" value="F:methyltransferase activity"/>
    <property type="evidence" value="ECO:0007669"/>
    <property type="project" value="UniProtKB-KW"/>
</dbReference>
<dbReference type="SUPFAM" id="SSF53335">
    <property type="entry name" value="S-adenosyl-L-methionine-dependent methyltransferases"/>
    <property type="match status" value="1"/>
</dbReference>
<gene>
    <name evidence="2" type="ORF">GH984_01225</name>
</gene>
<comment type="caution">
    <text evidence="2">The sequence shown here is derived from an EMBL/GenBank/DDBJ whole genome shotgun (WGS) entry which is preliminary data.</text>
</comment>
<organism evidence="2 3">
    <name type="scientific">Spiribacter salilacus</name>
    <dbReference type="NCBI Taxonomy" id="2664894"/>
    <lineage>
        <taxon>Bacteria</taxon>
        <taxon>Pseudomonadati</taxon>
        <taxon>Pseudomonadota</taxon>
        <taxon>Gammaproteobacteria</taxon>
        <taxon>Chromatiales</taxon>
        <taxon>Ectothiorhodospiraceae</taxon>
        <taxon>Spiribacter</taxon>
    </lineage>
</organism>
<keyword evidence="2" id="KW-0489">Methyltransferase</keyword>
<sequence length="255" mass="27949">MDLASVRAALGLAKSILVYGMPWRQPSLRRHYQPFIQSDDLVFDIGAHVGDRTLAFLHLGARVVACEPQPLPLAYLRWRFQRYPGVTVLDSAVGEAVGTAQLAVSESNPTVSSIAAGWRETITQENAGFAGVRWNHQIEVPVTTLSQLIAAYGKPAFCKIDVEGHEAAVLAGLDQPIAALSFEFVPGSLSVASACVDRLSQLGDYVFNISYGERRKLEFPQWVGNHGILRWLESADQQKKSGDIYAKQIERGAKD</sequence>
<protein>
    <submittedName>
        <fullName evidence="2">FkbM family methyltransferase</fullName>
    </submittedName>
</protein>
<proteinExistence type="predicted"/>
<keyword evidence="3" id="KW-1185">Reference proteome</keyword>
<dbReference type="Proteomes" id="UP000433788">
    <property type="component" value="Unassembled WGS sequence"/>
</dbReference>
<dbReference type="EMBL" id="WJPP01000001">
    <property type="protein sequence ID" value="MRH77333.1"/>
    <property type="molecule type" value="Genomic_DNA"/>
</dbReference>
<dbReference type="Gene3D" id="3.40.50.150">
    <property type="entry name" value="Vaccinia Virus protein VP39"/>
    <property type="match status" value="1"/>
</dbReference>
<dbReference type="PANTHER" id="PTHR34203">
    <property type="entry name" value="METHYLTRANSFERASE, FKBM FAMILY PROTEIN"/>
    <property type="match status" value="1"/>
</dbReference>
<dbReference type="PANTHER" id="PTHR34203:SF15">
    <property type="entry name" value="SLL1173 PROTEIN"/>
    <property type="match status" value="1"/>
</dbReference>
<reference evidence="2 3" key="1">
    <citation type="submission" date="2019-11" db="EMBL/GenBank/DDBJ databases">
        <authorList>
            <person name="Zhang X.Y."/>
        </authorList>
    </citation>
    <scope>NUCLEOTIDE SEQUENCE [LARGE SCALE GENOMIC DNA]</scope>
    <source>
        <strain evidence="2 3">C176</strain>
    </source>
</reference>
<accession>A0A6N7QPM4</accession>
<feature type="domain" description="Methyltransferase FkbM" evidence="1">
    <location>
        <begin position="44"/>
        <end position="179"/>
    </location>
</feature>
<dbReference type="AlphaFoldDB" id="A0A6N7QPM4"/>
<dbReference type="InterPro" id="IPR006342">
    <property type="entry name" value="FkbM_mtfrase"/>
</dbReference>
<dbReference type="InterPro" id="IPR052514">
    <property type="entry name" value="SAM-dependent_MTase"/>
</dbReference>
<evidence type="ECO:0000313" key="3">
    <source>
        <dbReference type="Proteomes" id="UP000433788"/>
    </source>
</evidence>
<dbReference type="GO" id="GO:0032259">
    <property type="term" value="P:methylation"/>
    <property type="evidence" value="ECO:0007669"/>
    <property type="project" value="UniProtKB-KW"/>
</dbReference>
<dbReference type="Pfam" id="PF05050">
    <property type="entry name" value="Methyltransf_21"/>
    <property type="match status" value="1"/>
</dbReference>
<dbReference type="NCBIfam" id="TIGR01444">
    <property type="entry name" value="fkbM_fam"/>
    <property type="match status" value="1"/>
</dbReference>
<dbReference type="InterPro" id="IPR029063">
    <property type="entry name" value="SAM-dependent_MTases_sf"/>
</dbReference>
<name>A0A6N7QPM4_9GAMM</name>
<evidence type="ECO:0000313" key="2">
    <source>
        <dbReference type="EMBL" id="MRH77333.1"/>
    </source>
</evidence>